<feature type="domain" description="Transposase IS4-like" evidence="6">
    <location>
        <begin position="2"/>
        <end position="242"/>
    </location>
</feature>
<dbReference type="Proteomes" id="UP000182836">
    <property type="component" value="Unassembled WGS sequence"/>
</dbReference>
<organism evidence="7 8">
    <name type="scientific">Aneurinibacillus migulanus</name>
    <name type="common">Bacillus migulanus</name>
    <dbReference type="NCBI Taxonomy" id="47500"/>
    <lineage>
        <taxon>Bacteria</taxon>
        <taxon>Bacillati</taxon>
        <taxon>Bacillota</taxon>
        <taxon>Bacilli</taxon>
        <taxon>Bacillales</taxon>
        <taxon>Paenibacillaceae</taxon>
        <taxon>Aneurinibacillus group</taxon>
        <taxon>Aneurinibacillus</taxon>
    </lineage>
</organism>
<dbReference type="AlphaFoldDB" id="A0A1G8T2Z3"/>
<reference evidence="7 8" key="1">
    <citation type="submission" date="2016-10" db="EMBL/GenBank/DDBJ databases">
        <authorList>
            <person name="de Groot N.N."/>
        </authorList>
    </citation>
    <scope>NUCLEOTIDE SEQUENCE [LARGE SCALE GENOMIC DNA]</scope>
    <source>
        <strain evidence="7 8">DSM 2895</strain>
    </source>
</reference>
<protein>
    <submittedName>
        <fullName evidence="7">Transposase DDE domain-containing protein</fullName>
    </submittedName>
</protein>
<evidence type="ECO:0000256" key="4">
    <source>
        <dbReference type="ARBA" id="ARBA00023172"/>
    </source>
</evidence>
<evidence type="ECO:0000259" key="6">
    <source>
        <dbReference type="Pfam" id="PF01609"/>
    </source>
</evidence>
<dbReference type="GO" id="GO:0006313">
    <property type="term" value="P:DNA transposition"/>
    <property type="evidence" value="ECO:0007669"/>
    <property type="project" value="InterPro"/>
</dbReference>
<dbReference type="Pfam" id="PF01609">
    <property type="entry name" value="DDE_Tnp_1"/>
    <property type="match status" value="1"/>
</dbReference>
<dbReference type="InterPro" id="IPR012337">
    <property type="entry name" value="RNaseH-like_sf"/>
</dbReference>
<evidence type="ECO:0000313" key="8">
    <source>
        <dbReference type="Proteomes" id="UP000182836"/>
    </source>
</evidence>
<keyword evidence="2" id="KW-0815">Transposition</keyword>
<gene>
    <name evidence="7" type="ORF">SAMN04487909_11664</name>
</gene>
<name>A0A1G8T2Z3_ANEMI</name>
<comment type="similarity">
    <text evidence="1">Belongs to the transposase 11 family.</text>
</comment>
<dbReference type="PANTHER" id="PTHR33258:SF1">
    <property type="entry name" value="TRANSPOSASE INSL FOR INSERTION SEQUENCE ELEMENT IS186A-RELATED"/>
    <property type="match status" value="1"/>
</dbReference>
<evidence type="ECO:0000256" key="1">
    <source>
        <dbReference type="ARBA" id="ARBA00010075"/>
    </source>
</evidence>
<evidence type="ECO:0000256" key="3">
    <source>
        <dbReference type="ARBA" id="ARBA00023125"/>
    </source>
</evidence>
<dbReference type="SUPFAM" id="SSF53098">
    <property type="entry name" value="Ribonuclease H-like"/>
    <property type="match status" value="1"/>
</dbReference>
<dbReference type="EMBL" id="FNED01000016">
    <property type="protein sequence ID" value="SDJ35826.1"/>
    <property type="molecule type" value="Genomic_DNA"/>
</dbReference>
<dbReference type="GO" id="GO:0004803">
    <property type="term" value="F:transposase activity"/>
    <property type="evidence" value="ECO:0007669"/>
    <property type="project" value="InterPro"/>
</dbReference>
<dbReference type="PANTHER" id="PTHR33258">
    <property type="entry name" value="TRANSPOSASE INSL FOR INSERTION SEQUENCE ELEMENT IS186A-RELATED"/>
    <property type="match status" value="1"/>
</dbReference>
<dbReference type="InterPro" id="IPR002559">
    <property type="entry name" value="Transposase_11"/>
</dbReference>
<keyword evidence="4" id="KW-0233">DNA recombination</keyword>
<accession>A0A1G8T2Z3</accession>
<evidence type="ECO:0000256" key="5">
    <source>
        <dbReference type="SAM" id="MobiDB-lite"/>
    </source>
</evidence>
<keyword evidence="3" id="KW-0238">DNA-binding</keyword>
<dbReference type="Gene3D" id="3.90.350.10">
    <property type="entry name" value="Transposase Inhibitor Protein From Tn5, Chain A, domain 1"/>
    <property type="match status" value="1"/>
</dbReference>
<dbReference type="NCBIfam" id="NF033592">
    <property type="entry name" value="transpos_IS4_1"/>
    <property type="match status" value="1"/>
</dbReference>
<sequence>MLDSTGFKTPTDDPDTGYQGCAQPSLKIQVEYEMKQGQFLHLDIRNRKEHDTTYAATLLHTVQPGDLLLCDLGYFSLDELKSIHEQGGYYISRVKHNVKIYLTKERSEKPKCAEDFMKDLAPGETMEVHHVYISQKRTPQPRLILYRLTEKQERDREEKWNQRRKKMKHTSKHRQTHPIYAYITNTSVKEIAKEAVYPLYSLRWQIEILFKVWKSIFRIHRIKKVKKERLDCHLYGTLISILISSSVTFKIRSLLYQKEKREISEYKTMYIVKEALPNIYIHLFKTHKKIFFDGLYDLIRKNGKKSKRWNKKSPFGILEALPG</sequence>
<proteinExistence type="inferred from homology"/>
<feature type="region of interest" description="Disordered" evidence="5">
    <location>
        <begin position="1"/>
        <end position="20"/>
    </location>
</feature>
<evidence type="ECO:0000313" key="7">
    <source>
        <dbReference type="EMBL" id="SDJ35826.1"/>
    </source>
</evidence>
<dbReference type="GO" id="GO:0003677">
    <property type="term" value="F:DNA binding"/>
    <property type="evidence" value="ECO:0007669"/>
    <property type="project" value="UniProtKB-KW"/>
</dbReference>
<evidence type="ECO:0000256" key="2">
    <source>
        <dbReference type="ARBA" id="ARBA00022578"/>
    </source>
</evidence>
<dbReference type="InterPro" id="IPR047952">
    <property type="entry name" value="Transpos_IS4"/>
</dbReference>